<dbReference type="EMBL" id="CP124755">
    <property type="protein sequence ID" value="WGZ90724.1"/>
    <property type="molecule type" value="Genomic_DNA"/>
</dbReference>
<protein>
    <submittedName>
        <fullName evidence="3">Uncharacterized protein</fullName>
    </submittedName>
</protein>
<keyword evidence="2" id="KW-0812">Transmembrane</keyword>
<accession>A0AA95H9C0</accession>
<gene>
    <name evidence="3" type="ORF">QJT80_14705</name>
</gene>
<feature type="compositionally biased region" description="Low complexity" evidence="1">
    <location>
        <begin position="83"/>
        <end position="95"/>
    </location>
</feature>
<sequence>MQGAITDNTTHWHNARWRLGIALLLLSMGGYSLSAHAILTWGSISSPQAISLQVGSTTTGNVNSVNFDVSNALVAPNNTSVQGTPSSDTPSTSPTGGVPIIFSATMTSRASSNFVDVKVTATTPVGLTCVSGSGCGSTVIPFNTISWVAYGNGTDANSLVTDVKSGTFVNNGTQNLSYAGYRGGSPTVSNSLIFHYNASTIYPAGRYTGRVTYTATIL</sequence>
<evidence type="ECO:0000313" key="3">
    <source>
        <dbReference type="EMBL" id="WGZ90724.1"/>
    </source>
</evidence>
<keyword evidence="2" id="KW-1133">Transmembrane helix</keyword>
<dbReference type="Proteomes" id="UP001300672">
    <property type="component" value="Chromosome"/>
</dbReference>
<evidence type="ECO:0000256" key="2">
    <source>
        <dbReference type="SAM" id="Phobius"/>
    </source>
</evidence>
<name>A0AA95H9C0_9GAMM</name>
<feature type="transmembrane region" description="Helical" evidence="2">
    <location>
        <begin position="21"/>
        <end position="44"/>
    </location>
</feature>
<feature type="region of interest" description="Disordered" evidence="1">
    <location>
        <begin position="76"/>
        <end position="95"/>
    </location>
</feature>
<keyword evidence="2" id="KW-0472">Membrane</keyword>
<organism evidence="3">
    <name type="scientific">Candidatus Thiocaldithrix dubininis</name>
    <dbReference type="NCBI Taxonomy" id="3080823"/>
    <lineage>
        <taxon>Bacteria</taxon>
        <taxon>Pseudomonadati</taxon>
        <taxon>Pseudomonadota</taxon>
        <taxon>Gammaproteobacteria</taxon>
        <taxon>Thiotrichales</taxon>
        <taxon>Thiotrichaceae</taxon>
        <taxon>Candidatus Thiocaldithrix</taxon>
    </lineage>
</organism>
<reference evidence="3" key="2">
    <citation type="submission" date="2023-04" db="EMBL/GenBank/DDBJ databases">
        <authorList>
            <person name="Beletskiy A.V."/>
            <person name="Mardanov A.V."/>
            <person name="Ravin N.V."/>
        </authorList>
    </citation>
    <scope>NUCLEOTIDE SEQUENCE</scope>
    <source>
        <strain evidence="3">GKL-01</strain>
    </source>
</reference>
<dbReference type="AlphaFoldDB" id="A0AA95H9C0"/>
<reference evidence="3" key="1">
    <citation type="journal article" date="2023" name="Int. J. Mol. Sci.">
        <title>Metagenomics Revealed a New Genus 'Candidatus Thiocaldithrix dubininis' gen. nov., sp. nov. and a New Species 'Candidatus Thiothrix putei' sp. nov. in the Family Thiotrichaceae, Some Members of Which Have Traits of Both Na+- and H+-Motive Energetics.</title>
        <authorList>
            <person name="Ravin N.V."/>
            <person name="Muntyan M.S."/>
            <person name="Smolyakov D.D."/>
            <person name="Rudenko T.S."/>
            <person name="Beletsky A.V."/>
            <person name="Mardanov A.V."/>
            <person name="Grabovich M.Y."/>
        </authorList>
    </citation>
    <scope>NUCLEOTIDE SEQUENCE</scope>
    <source>
        <strain evidence="3">GKL-01</strain>
    </source>
</reference>
<evidence type="ECO:0000256" key="1">
    <source>
        <dbReference type="SAM" id="MobiDB-lite"/>
    </source>
</evidence>
<dbReference type="KEGG" id="tdu:QJT80_14705"/>
<proteinExistence type="predicted"/>